<keyword evidence="3" id="KW-1185">Reference proteome</keyword>
<dbReference type="Pfam" id="PF05239">
    <property type="entry name" value="PRC"/>
    <property type="match status" value="1"/>
</dbReference>
<dbReference type="PANTHER" id="PTHR36505:SF1">
    <property type="entry name" value="BLR1072 PROTEIN"/>
    <property type="match status" value="1"/>
</dbReference>
<dbReference type="Gene3D" id="2.30.30.240">
    <property type="entry name" value="PRC-barrel domain"/>
    <property type="match status" value="1"/>
</dbReference>
<dbReference type="AlphaFoldDB" id="A0A1I0X7N0"/>
<reference evidence="2 3" key="1">
    <citation type="submission" date="2016-10" db="EMBL/GenBank/DDBJ databases">
        <authorList>
            <person name="de Groot N.N."/>
        </authorList>
    </citation>
    <scope>NUCLEOTIDE SEQUENCE [LARGE SCALE GENOMIC DNA]</scope>
    <source>
        <strain evidence="2 3">DSM 23399</strain>
    </source>
</reference>
<dbReference type="EMBL" id="FOKK01000003">
    <property type="protein sequence ID" value="SFA97015.1"/>
    <property type="molecule type" value="Genomic_DNA"/>
</dbReference>
<dbReference type="SUPFAM" id="SSF50346">
    <property type="entry name" value="PRC-barrel domain"/>
    <property type="match status" value="1"/>
</dbReference>
<dbReference type="InterPro" id="IPR011033">
    <property type="entry name" value="PRC_barrel-like_sf"/>
</dbReference>
<evidence type="ECO:0000313" key="3">
    <source>
        <dbReference type="Proteomes" id="UP000198790"/>
    </source>
</evidence>
<dbReference type="PANTHER" id="PTHR36505">
    <property type="entry name" value="BLR1072 PROTEIN"/>
    <property type="match status" value="1"/>
</dbReference>
<feature type="domain" description="PRC-barrel" evidence="1">
    <location>
        <begin position="16"/>
        <end position="85"/>
    </location>
</feature>
<organism evidence="2 3">
    <name type="scientific">Algoriphagus aquimarinus</name>
    <dbReference type="NCBI Taxonomy" id="237018"/>
    <lineage>
        <taxon>Bacteria</taxon>
        <taxon>Pseudomonadati</taxon>
        <taxon>Bacteroidota</taxon>
        <taxon>Cytophagia</taxon>
        <taxon>Cytophagales</taxon>
        <taxon>Cyclobacteriaceae</taxon>
        <taxon>Algoriphagus</taxon>
    </lineage>
</organism>
<dbReference type="InterPro" id="IPR027275">
    <property type="entry name" value="PRC-brl_dom"/>
</dbReference>
<evidence type="ECO:0000259" key="1">
    <source>
        <dbReference type="Pfam" id="PF05239"/>
    </source>
</evidence>
<evidence type="ECO:0000313" key="2">
    <source>
        <dbReference type="EMBL" id="SFA97015.1"/>
    </source>
</evidence>
<dbReference type="RefSeq" id="WP_092894974.1">
    <property type="nucleotide sequence ID" value="NZ_CAXBKE010000030.1"/>
</dbReference>
<proteinExistence type="predicted"/>
<protein>
    <submittedName>
        <fullName evidence="2">PRC-barrel domain-containing protein</fullName>
    </submittedName>
</protein>
<dbReference type="Proteomes" id="UP000198790">
    <property type="component" value="Unassembled WGS sequence"/>
</dbReference>
<sequence length="124" mass="14102">MNTEYHFPISSSTASNCTVKTIRDESVGTIKDIMLDTETGEVAYIVLSVDTGFLNLGNKLLALPWEAFDFHGHQRDVIIVKVEKEKLENAPGFDDDNWPVGPQHEFINSVHTYYGFERRRALIE</sequence>
<accession>A0A1I0X7N0</accession>
<dbReference type="OrthoDB" id="286778at2"/>
<name>A0A1I0X7N0_9BACT</name>
<gene>
    <name evidence="2" type="ORF">SAMN04489723_10330</name>
</gene>